<protein>
    <recommendedName>
        <fullName evidence="3 10">Heme chaperone HemW</fullName>
    </recommendedName>
</protein>
<dbReference type="EMBL" id="CP001928">
    <property type="protein sequence ID" value="ADI38343.1"/>
    <property type="molecule type" value="Genomic_DNA"/>
</dbReference>
<dbReference type="PROSITE" id="PS51918">
    <property type="entry name" value="RADICAL_SAM"/>
    <property type="match status" value="1"/>
</dbReference>
<sequence>MVGNSHYSIYVHIPLCTKKCDYCHFYVVPDKEPYHALLSEGLKLEWEAYRSHFQGRNLASVYFGGGTPSLFDPRSIEKILSFLPCCSATEITLEANPENLSEQRIREFADAGINRLSIGIQSLDDKQLELLTRGHGAQKAIDGIEAAFAAGIENISIDLMYDIPEQTLENWKETLRLAINLPITHLSLYNLTFEPHTVFFKHRERLKASLPSEETSASMYKTAVETLTANGFIQYEISAFCKPNRQSVHNSGYWTGREFIGLGPSAFSYWNGSRFRNIARLHQWHQALKEGKSPVDYSESLAPAAAQKEKLAIRLRLLEGVNLSEFKIDRETSDGIKRMIASELLALEKGVLRLTEKGILFYDTVATEII</sequence>
<dbReference type="STRING" id="716544.wcw_0983"/>
<dbReference type="InterPro" id="IPR058240">
    <property type="entry name" value="rSAM_sf"/>
</dbReference>
<gene>
    <name evidence="12" type="primary">hemN</name>
    <name evidence="12" type="ordered locus">wcw_0983</name>
</gene>
<dbReference type="Pfam" id="PF04055">
    <property type="entry name" value="Radical_SAM"/>
    <property type="match status" value="1"/>
</dbReference>
<dbReference type="GO" id="GO:0005737">
    <property type="term" value="C:cytoplasm"/>
    <property type="evidence" value="ECO:0007669"/>
    <property type="project" value="UniProtKB-SubCell"/>
</dbReference>
<evidence type="ECO:0000256" key="6">
    <source>
        <dbReference type="ARBA" id="ARBA00022723"/>
    </source>
</evidence>
<dbReference type="NCBIfam" id="TIGR00539">
    <property type="entry name" value="hemN_rel"/>
    <property type="match status" value="1"/>
</dbReference>
<dbReference type="InterPro" id="IPR010723">
    <property type="entry name" value="HemN_C"/>
</dbReference>
<evidence type="ECO:0000259" key="11">
    <source>
        <dbReference type="PROSITE" id="PS51918"/>
    </source>
</evidence>
<keyword evidence="8 10" id="KW-0411">Iron-sulfur</keyword>
<reference evidence="12 13" key="1">
    <citation type="journal article" date="2010" name="PLoS ONE">
        <title>The Waddlia genome: a window into chlamydial biology.</title>
        <authorList>
            <person name="Bertelli C."/>
            <person name="Collyn F."/>
            <person name="Croxatto A."/>
            <person name="Ruckert C."/>
            <person name="Polkinghorne A."/>
            <person name="Kebbi-Beghdadi C."/>
            <person name="Goesmann A."/>
            <person name="Vaughan L."/>
            <person name="Greub G."/>
        </authorList>
    </citation>
    <scope>NUCLEOTIDE SEQUENCE [LARGE SCALE GENOMIC DNA]</scope>
    <source>
        <strain evidence="13">ATCC VR-1470 / WSU 86-1044</strain>
    </source>
</reference>
<keyword evidence="10" id="KW-0963">Cytoplasm</keyword>
<dbReference type="SMART" id="SM00729">
    <property type="entry name" value="Elp3"/>
    <property type="match status" value="1"/>
</dbReference>
<dbReference type="HOGENOM" id="CLU_027579_2_2_0"/>
<evidence type="ECO:0000256" key="1">
    <source>
        <dbReference type="ARBA" id="ARBA00001966"/>
    </source>
</evidence>
<dbReference type="RefSeq" id="WP_013182057.1">
    <property type="nucleotide sequence ID" value="NC_014225.1"/>
</dbReference>
<feature type="domain" description="Radical SAM core" evidence="11">
    <location>
        <begin position="1"/>
        <end position="233"/>
    </location>
</feature>
<dbReference type="GO" id="GO:0051539">
    <property type="term" value="F:4 iron, 4 sulfur cluster binding"/>
    <property type="evidence" value="ECO:0007669"/>
    <property type="project" value="UniProtKB-UniRule"/>
</dbReference>
<dbReference type="PANTHER" id="PTHR13932">
    <property type="entry name" value="COPROPORPHYRINIGEN III OXIDASE"/>
    <property type="match status" value="1"/>
</dbReference>
<keyword evidence="13" id="KW-1185">Reference proteome</keyword>
<dbReference type="InterPro" id="IPR006638">
    <property type="entry name" value="Elp3/MiaA/NifB-like_rSAM"/>
</dbReference>
<comment type="subcellular location">
    <subcellularLocation>
        <location evidence="10">Cytoplasm</location>
    </subcellularLocation>
</comment>
<dbReference type="GO" id="GO:0006779">
    <property type="term" value="P:porphyrin-containing compound biosynthetic process"/>
    <property type="evidence" value="ECO:0007669"/>
    <property type="project" value="InterPro"/>
</dbReference>
<dbReference type="SUPFAM" id="SSF102114">
    <property type="entry name" value="Radical SAM enzymes"/>
    <property type="match status" value="1"/>
</dbReference>
<proteinExistence type="inferred from homology"/>
<evidence type="ECO:0000256" key="7">
    <source>
        <dbReference type="ARBA" id="ARBA00023004"/>
    </source>
</evidence>
<dbReference type="Proteomes" id="UP000001505">
    <property type="component" value="Chromosome"/>
</dbReference>
<comment type="similarity">
    <text evidence="2">Belongs to the anaerobic coproporphyrinogen-III oxidase family. HemW subfamily.</text>
</comment>
<evidence type="ECO:0000313" key="12">
    <source>
        <dbReference type="EMBL" id="ADI38343.1"/>
    </source>
</evidence>
<dbReference type="SFLD" id="SFLDS00029">
    <property type="entry name" value="Radical_SAM"/>
    <property type="match status" value="1"/>
</dbReference>
<dbReference type="SFLD" id="SFLDF00288">
    <property type="entry name" value="HemN-like__clustered_with_nucl"/>
    <property type="match status" value="1"/>
</dbReference>
<dbReference type="GO" id="GO:0046872">
    <property type="term" value="F:metal ion binding"/>
    <property type="evidence" value="ECO:0007669"/>
    <property type="project" value="UniProtKB-UniRule"/>
</dbReference>
<evidence type="ECO:0000256" key="9">
    <source>
        <dbReference type="ARBA" id="ARBA00023186"/>
    </source>
</evidence>
<organism evidence="12 13">
    <name type="scientific">Waddlia chondrophila (strain ATCC VR-1470 / WSU 86-1044)</name>
    <dbReference type="NCBI Taxonomy" id="716544"/>
    <lineage>
        <taxon>Bacteria</taxon>
        <taxon>Pseudomonadati</taxon>
        <taxon>Chlamydiota</taxon>
        <taxon>Chlamydiia</taxon>
        <taxon>Parachlamydiales</taxon>
        <taxon>Waddliaceae</taxon>
        <taxon>Waddlia</taxon>
    </lineage>
</organism>
<dbReference type="InterPro" id="IPR007197">
    <property type="entry name" value="rSAM"/>
</dbReference>
<keyword evidence="4 10" id="KW-0349">Heme</keyword>
<keyword evidence="12" id="KW-0560">Oxidoreductase</keyword>
<keyword evidence="6 10" id="KW-0479">Metal-binding</keyword>
<dbReference type="SFLD" id="SFLDG01082">
    <property type="entry name" value="B12-binding_domain_containing"/>
    <property type="match status" value="1"/>
</dbReference>
<dbReference type="Pfam" id="PF06969">
    <property type="entry name" value="HemN_C"/>
    <property type="match status" value="1"/>
</dbReference>
<evidence type="ECO:0000256" key="4">
    <source>
        <dbReference type="ARBA" id="ARBA00022617"/>
    </source>
</evidence>
<name>D6YW32_WADCW</name>
<evidence type="ECO:0000313" key="13">
    <source>
        <dbReference type="Proteomes" id="UP000001505"/>
    </source>
</evidence>
<dbReference type="AlphaFoldDB" id="D6YW32"/>
<dbReference type="SFLD" id="SFLDG01065">
    <property type="entry name" value="anaerobic_coproporphyrinogen-I"/>
    <property type="match status" value="1"/>
</dbReference>
<keyword evidence="5 10" id="KW-0949">S-adenosyl-L-methionine</keyword>
<evidence type="ECO:0000256" key="5">
    <source>
        <dbReference type="ARBA" id="ARBA00022691"/>
    </source>
</evidence>
<evidence type="ECO:0000256" key="10">
    <source>
        <dbReference type="RuleBase" id="RU364116"/>
    </source>
</evidence>
<evidence type="ECO:0000256" key="8">
    <source>
        <dbReference type="ARBA" id="ARBA00023014"/>
    </source>
</evidence>
<keyword evidence="7 10" id="KW-0408">Iron</keyword>
<dbReference type="InterPro" id="IPR013785">
    <property type="entry name" value="Aldolase_TIM"/>
</dbReference>
<dbReference type="SFLD" id="SFLDF00562">
    <property type="entry name" value="HemN-like__clustered_with_heat"/>
    <property type="match status" value="1"/>
</dbReference>
<dbReference type="CDD" id="cd01335">
    <property type="entry name" value="Radical_SAM"/>
    <property type="match status" value="1"/>
</dbReference>
<dbReference type="InterPro" id="IPR004559">
    <property type="entry name" value="HemW-like"/>
</dbReference>
<dbReference type="GO" id="GO:0004109">
    <property type="term" value="F:coproporphyrinogen oxidase activity"/>
    <property type="evidence" value="ECO:0007669"/>
    <property type="project" value="InterPro"/>
</dbReference>
<comment type="cofactor">
    <cofactor evidence="1">
        <name>[4Fe-4S] cluster</name>
        <dbReference type="ChEBI" id="CHEBI:49883"/>
    </cofactor>
</comment>
<accession>D6YW32</accession>
<dbReference type="InterPro" id="IPR034505">
    <property type="entry name" value="Coproporphyrinogen-III_oxidase"/>
</dbReference>
<evidence type="ECO:0000256" key="3">
    <source>
        <dbReference type="ARBA" id="ARBA00017228"/>
    </source>
</evidence>
<dbReference type="OrthoDB" id="9808022at2"/>
<dbReference type="PANTHER" id="PTHR13932:SF5">
    <property type="entry name" value="RADICAL S-ADENOSYL METHIONINE DOMAIN-CONTAINING PROTEIN 1, MITOCHONDRIAL"/>
    <property type="match status" value="1"/>
</dbReference>
<dbReference type="Gene3D" id="3.20.20.70">
    <property type="entry name" value="Aldolase class I"/>
    <property type="match status" value="1"/>
</dbReference>
<dbReference type="eggNOG" id="COG0635">
    <property type="taxonomic scope" value="Bacteria"/>
</dbReference>
<dbReference type="KEGG" id="wch:wcw_0983"/>
<keyword evidence="9 10" id="KW-0143">Chaperone</keyword>
<comment type="function">
    <text evidence="10">Probably acts as a heme chaperone, transferring heme to an unknown acceptor. Binds one molecule of heme per monomer, possibly covalently. Binds 1 [4Fe-4S] cluster. The cluster is coordinated with 3 cysteines and an exchangeable S-adenosyl-L-methionine.</text>
</comment>
<keyword evidence="10" id="KW-0004">4Fe-4S</keyword>
<evidence type="ECO:0000256" key="2">
    <source>
        <dbReference type="ARBA" id="ARBA00006100"/>
    </source>
</evidence>